<dbReference type="InterPro" id="IPR001647">
    <property type="entry name" value="HTH_TetR"/>
</dbReference>
<dbReference type="PANTHER" id="PTHR30055">
    <property type="entry name" value="HTH-TYPE TRANSCRIPTIONAL REGULATOR RUTR"/>
    <property type="match status" value="1"/>
</dbReference>
<dbReference type="PANTHER" id="PTHR30055:SF234">
    <property type="entry name" value="HTH-TYPE TRANSCRIPTIONAL REGULATOR BETI"/>
    <property type="match status" value="1"/>
</dbReference>
<feature type="domain" description="HTH tetR-type" evidence="4">
    <location>
        <begin position="5"/>
        <end position="65"/>
    </location>
</feature>
<dbReference type="InterPro" id="IPR050109">
    <property type="entry name" value="HTH-type_TetR-like_transc_reg"/>
</dbReference>
<keyword evidence="2" id="KW-0238">DNA-binding</keyword>
<dbReference type="GO" id="GO:0000976">
    <property type="term" value="F:transcription cis-regulatory region binding"/>
    <property type="evidence" value="ECO:0007669"/>
    <property type="project" value="TreeGrafter"/>
</dbReference>
<evidence type="ECO:0000256" key="1">
    <source>
        <dbReference type="ARBA" id="ARBA00023015"/>
    </source>
</evidence>
<name>A0A6J6CUP8_9ZZZZ</name>
<keyword evidence="1" id="KW-0805">Transcription regulation</keyword>
<dbReference type="SUPFAM" id="SSF46689">
    <property type="entry name" value="Homeodomain-like"/>
    <property type="match status" value="1"/>
</dbReference>
<dbReference type="SUPFAM" id="SSF48498">
    <property type="entry name" value="Tetracyclin repressor-like, C-terminal domain"/>
    <property type="match status" value="1"/>
</dbReference>
<dbReference type="EMBL" id="CAEZTC010000040">
    <property type="protein sequence ID" value="CAB4555290.1"/>
    <property type="molecule type" value="Genomic_DNA"/>
</dbReference>
<evidence type="ECO:0000256" key="3">
    <source>
        <dbReference type="ARBA" id="ARBA00023163"/>
    </source>
</evidence>
<dbReference type="InterPro" id="IPR009057">
    <property type="entry name" value="Homeodomain-like_sf"/>
</dbReference>
<protein>
    <submittedName>
        <fullName evidence="5">Unannotated protein</fullName>
    </submittedName>
</protein>
<dbReference type="AlphaFoldDB" id="A0A6J6CUP8"/>
<proteinExistence type="predicted"/>
<evidence type="ECO:0000256" key="2">
    <source>
        <dbReference type="ARBA" id="ARBA00023125"/>
    </source>
</evidence>
<reference evidence="5" key="1">
    <citation type="submission" date="2020-05" db="EMBL/GenBank/DDBJ databases">
        <authorList>
            <person name="Chiriac C."/>
            <person name="Salcher M."/>
            <person name="Ghai R."/>
            <person name="Kavagutti S V."/>
        </authorList>
    </citation>
    <scope>NUCLEOTIDE SEQUENCE</scope>
</reference>
<organism evidence="5">
    <name type="scientific">freshwater metagenome</name>
    <dbReference type="NCBI Taxonomy" id="449393"/>
    <lineage>
        <taxon>unclassified sequences</taxon>
        <taxon>metagenomes</taxon>
        <taxon>ecological metagenomes</taxon>
    </lineage>
</organism>
<dbReference type="Gene3D" id="1.10.357.10">
    <property type="entry name" value="Tetracycline Repressor, domain 2"/>
    <property type="match status" value="1"/>
</dbReference>
<accession>A0A6J6CUP8</accession>
<dbReference type="Pfam" id="PF00440">
    <property type="entry name" value="TetR_N"/>
    <property type="match status" value="1"/>
</dbReference>
<dbReference type="InterPro" id="IPR036271">
    <property type="entry name" value="Tet_transcr_reg_TetR-rel_C_sf"/>
</dbReference>
<evidence type="ECO:0000259" key="4">
    <source>
        <dbReference type="PROSITE" id="PS50977"/>
    </source>
</evidence>
<keyword evidence="3" id="KW-0804">Transcription</keyword>
<evidence type="ECO:0000313" key="5">
    <source>
        <dbReference type="EMBL" id="CAB4555290.1"/>
    </source>
</evidence>
<dbReference type="EMBL" id="CAEZWE010000107">
    <property type="protein sequence ID" value="CAB4666152.1"/>
    <property type="molecule type" value="Genomic_DNA"/>
</dbReference>
<dbReference type="PRINTS" id="PR00455">
    <property type="entry name" value="HTHTETR"/>
</dbReference>
<dbReference type="GO" id="GO:0003700">
    <property type="term" value="F:DNA-binding transcription factor activity"/>
    <property type="evidence" value="ECO:0007669"/>
    <property type="project" value="TreeGrafter"/>
</dbReference>
<sequence length="200" mass="22233">MAEFGGNREKILEAAIVIIEAEGEVGVRVDQVVEAAGFTKPVLYHHFSDREDLVIAAQAERYRRSFDDALVALGVFQGAESQEVFLDRVATALGDFTSTEGRRRRRLRAEILGAAVGRPRLHEAITEANRQFVASFGDFLMRARKAGLISPRRDPRDVAAWWLSVVAGRYVIDVDADRLNEDEWTAIVTSTIKYLLAGEG</sequence>
<gene>
    <name evidence="5" type="ORF">UFOPK1572_00451</name>
    <name evidence="6" type="ORF">UFOPK1704_00364</name>
    <name evidence="7" type="ORF">UFOPK2169_01717</name>
</gene>
<evidence type="ECO:0000313" key="6">
    <source>
        <dbReference type="EMBL" id="CAB4569674.1"/>
    </source>
</evidence>
<evidence type="ECO:0000313" key="7">
    <source>
        <dbReference type="EMBL" id="CAB4666152.1"/>
    </source>
</evidence>
<dbReference type="PROSITE" id="PS50977">
    <property type="entry name" value="HTH_TETR_2"/>
    <property type="match status" value="1"/>
</dbReference>
<dbReference type="EMBL" id="CAEZTQ010000050">
    <property type="protein sequence ID" value="CAB4569674.1"/>
    <property type="molecule type" value="Genomic_DNA"/>
</dbReference>